<dbReference type="EMBL" id="MU853230">
    <property type="protein sequence ID" value="KAK4122946.1"/>
    <property type="molecule type" value="Genomic_DNA"/>
</dbReference>
<feature type="region of interest" description="Disordered" evidence="1">
    <location>
        <begin position="39"/>
        <end position="153"/>
    </location>
</feature>
<dbReference type="Proteomes" id="UP001302602">
    <property type="component" value="Unassembled WGS sequence"/>
</dbReference>
<feature type="compositionally biased region" description="Polar residues" evidence="1">
    <location>
        <begin position="570"/>
        <end position="579"/>
    </location>
</feature>
<feature type="compositionally biased region" description="Acidic residues" evidence="1">
    <location>
        <begin position="822"/>
        <end position="845"/>
    </location>
</feature>
<feature type="compositionally biased region" description="Low complexity" evidence="1">
    <location>
        <begin position="107"/>
        <end position="117"/>
    </location>
</feature>
<protein>
    <submittedName>
        <fullName evidence="2">Rgp1-domain-containing protein</fullName>
    </submittedName>
</protein>
<evidence type="ECO:0000256" key="1">
    <source>
        <dbReference type="SAM" id="MobiDB-lite"/>
    </source>
</evidence>
<dbReference type="GeneID" id="87833203"/>
<comment type="caution">
    <text evidence="2">The sequence shown here is derived from an EMBL/GenBank/DDBJ whole genome shotgun (WGS) entry which is preliminary data.</text>
</comment>
<feature type="region of interest" description="Disordered" evidence="1">
    <location>
        <begin position="810"/>
        <end position="846"/>
    </location>
</feature>
<dbReference type="PANTHER" id="PTHR12507">
    <property type="entry name" value="REDUCED GROWTH PHENOTYPE 1 RGP1, YEAST -RELATED"/>
    <property type="match status" value="1"/>
</dbReference>
<dbReference type="InterPro" id="IPR014848">
    <property type="entry name" value="Rgp1"/>
</dbReference>
<dbReference type="Pfam" id="PF08737">
    <property type="entry name" value="Rgp1"/>
    <property type="match status" value="1"/>
</dbReference>
<reference evidence="2" key="1">
    <citation type="journal article" date="2023" name="Mol. Phylogenet. Evol.">
        <title>Genome-scale phylogeny and comparative genomics of the fungal order Sordariales.</title>
        <authorList>
            <person name="Hensen N."/>
            <person name="Bonometti L."/>
            <person name="Westerberg I."/>
            <person name="Brannstrom I.O."/>
            <person name="Guillou S."/>
            <person name="Cros-Aarteil S."/>
            <person name="Calhoun S."/>
            <person name="Haridas S."/>
            <person name="Kuo A."/>
            <person name="Mondo S."/>
            <person name="Pangilinan J."/>
            <person name="Riley R."/>
            <person name="LaButti K."/>
            <person name="Andreopoulos B."/>
            <person name="Lipzen A."/>
            <person name="Chen C."/>
            <person name="Yan M."/>
            <person name="Daum C."/>
            <person name="Ng V."/>
            <person name="Clum A."/>
            <person name="Steindorff A."/>
            <person name="Ohm R.A."/>
            <person name="Martin F."/>
            <person name="Silar P."/>
            <person name="Natvig D.O."/>
            <person name="Lalanne C."/>
            <person name="Gautier V."/>
            <person name="Ament-Velasquez S.L."/>
            <person name="Kruys A."/>
            <person name="Hutchinson M.I."/>
            <person name="Powell A.J."/>
            <person name="Barry K."/>
            <person name="Miller A.N."/>
            <person name="Grigoriev I.V."/>
            <person name="Debuchy R."/>
            <person name="Gladieux P."/>
            <person name="Hiltunen Thoren M."/>
            <person name="Johannesson H."/>
        </authorList>
    </citation>
    <scope>NUCLEOTIDE SEQUENCE</scope>
    <source>
        <strain evidence="2">CBS 731.68</strain>
    </source>
</reference>
<name>A0AAN6Z2I8_9PEZI</name>
<gene>
    <name evidence="2" type="ORF">N657DRAFT_681880</name>
</gene>
<feature type="region of interest" description="Disordered" evidence="1">
    <location>
        <begin position="570"/>
        <end position="641"/>
    </location>
</feature>
<feature type="compositionally biased region" description="Polar residues" evidence="1">
    <location>
        <begin position="41"/>
        <end position="67"/>
    </location>
</feature>
<feature type="region of interest" description="Disordered" evidence="1">
    <location>
        <begin position="168"/>
        <end position="298"/>
    </location>
</feature>
<dbReference type="Gene3D" id="2.60.40.640">
    <property type="match status" value="1"/>
</dbReference>
<keyword evidence="3" id="KW-1185">Reference proteome</keyword>
<sequence>MSPDSHNSSNIRVFVRWHEQVVFAGEEVKCTITFKNVARAQGSSSPLSTPTAALKPSSQFSPTSSRHPSGERGPRQPSPLHPGAPGRGRPNSGLAPPLSARHHRSSHSLSVPSAASRARTGSVSWTPPPAPPARTEPHGNGNGSASRNGHGHKRSVSIVSIGSLSTVDDGQTIFSSPKPPRPRGHARASSLQILPRGGPLSGPRSATHPRIPVSQSSPLFHASYPPERSINGRLPGTATAPNTPSVGFPRRSPLSPNPLAEFKFPMSPSPSSPGAAGGLADEDPMSPTASGLPVRTKDSVPTINEQWVAPSARVLSTMSIAGTPRSSGEFYSLSNNSSETLASEYVTQQPLRTKVRPQHNRRTSNLPSSAARLPETLMMGYAQIQGSFTLDGSLINLGPFEAVKRKAVVGGQGGGVVGLETTKRDSGLLRGFGWGNITSSIGELLGGGELSTIKEMRGIVNSKAIPLLSTPQSILFVDLQLAPGESKAFEYSFKLPKGLPPTHRGKAMKISYSLVIGTQRPGGAKEQRVKSVDIPFRVLGSVNSHGEILGHDLMSPYILLRDQARVQTFSASANTSQKNSTKHRPSPSSSTPSTMASFLTYVDDLLSRPPPTTSSHPGALLSPSTAPPTLHSPSSSRRPSVNSISDYYHHYAPPPTAKEAIDLAILRSNLGGSSGSGSNNQSSNRFEIARNGRRVAVVMLPRPAYRLGESITCVVDFERSEIPCYAVHAALETSEKVDASLALRSEASVQRVTRKVWGTGSETVLFARRWVFGCGIPLGATPEFVTSGVGLEWKVRLEFVVPVQQQQQQQQQQGQAQHVGEEGGEADEEGREDGEEGREDGEAEGEGMLVGVRERTLKVLAQQQVQTHPLLEEISKDDRGGLVLVGVENLMCESFEVAVPLRVYGAACNGLERLERDQAMEEGLPV</sequence>
<dbReference type="AlphaFoldDB" id="A0AAN6Z2I8"/>
<evidence type="ECO:0000313" key="2">
    <source>
        <dbReference type="EMBL" id="KAK4122946.1"/>
    </source>
</evidence>
<accession>A0AAN6Z2I8</accession>
<organism evidence="2 3">
    <name type="scientific">Parathielavia appendiculata</name>
    <dbReference type="NCBI Taxonomy" id="2587402"/>
    <lineage>
        <taxon>Eukaryota</taxon>
        <taxon>Fungi</taxon>
        <taxon>Dikarya</taxon>
        <taxon>Ascomycota</taxon>
        <taxon>Pezizomycotina</taxon>
        <taxon>Sordariomycetes</taxon>
        <taxon>Sordariomycetidae</taxon>
        <taxon>Sordariales</taxon>
        <taxon>Chaetomiaceae</taxon>
        <taxon>Parathielavia</taxon>
    </lineage>
</organism>
<proteinExistence type="predicted"/>
<evidence type="ECO:0000313" key="3">
    <source>
        <dbReference type="Proteomes" id="UP001302602"/>
    </source>
</evidence>
<dbReference type="InterPro" id="IPR014752">
    <property type="entry name" value="Arrestin-like_C"/>
</dbReference>
<dbReference type="RefSeq" id="XP_062646717.1">
    <property type="nucleotide sequence ID" value="XM_062796435.1"/>
</dbReference>
<reference evidence="2" key="2">
    <citation type="submission" date="2023-05" db="EMBL/GenBank/DDBJ databases">
        <authorList>
            <consortium name="Lawrence Berkeley National Laboratory"/>
            <person name="Steindorff A."/>
            <person name="Hensen N."/>
            <person name="Bonometti L."/>
            <person name="Westerberg I."/>
            <person name="Brannstrom I.O."/>
            <person name="Guillou S."/>
            <person name="Cros-Aarteil S."/>
            <person name="Calhoun S."/>
            <person name="Haridas S."/>
            <person name="Kuo A."/>
            <person name="Mondo S."/>
            <person name="Pangilinan J."/>
            <person name="Riley R."/>
            <person name="Labutti K."/>
            <person name="Andreopoulos B."/>
            <person name="Lipzen A."/>
            <person name="Chen C."/>
            <person name="Yanf M."/>
            <person name="Daum C."/>
            <person name="Ng V."/>
            <person name="Clum A."/>
            <person name="Ohm R."/>
            <person name="Martin F."/>
            <person name="Silar P."/>
            <person name="Natvig D."/>
            <person name="Lalanne C."/>
            <person name="Gautier V."/>
            <person name="Ament-Velasquez S.L."/>
            <person name="Kruys A."/>
            <person name="Hutchinson M.I."/>
            <person name="Powell A.J."/>
            <person name="Barry K."/>
            <person name="Miller A.N."/>
            <person name="Grigoriev I.V."/>
            <person name="Debuchy R."/>
            <person name="Gladieux P."/>
            <person name="Thoren M.H."/>
            <person name="Johannesson H."/>
        </authorList>
    </citation>
    <scope>NUCLEOTIDE SEQUENCE</scope>
    <source>
        <strain evidence="2">CBS 731.68</strain>
    </source>
</reference>